<dbReference type="SMART" id="SM00156">
    <property type="entry name" value="PP2Ac"/>
    <property type="match status" value="1"/>
</dbReference>
<comment type="similarity">
    <text evidence="4">Belongs to the PPP phosphatase family.</text>
</comment>
<dbReference type="AlphaFoldDB" id="A0A9K3D3V1"/>
<dbReference type="InterPro" id="IPR004843">
    <property type="entry name" value="Calcineurin-like_PHP"/>
</dbReference>
<dbReference type="GO" id="GO:0004722">
    <property type="term" value="F:protein serine/threonine phosphatase activity"/>
    <property type="evidence" value="ECO:0007669"/>
    <property type="project" value="UniProtKB-EC"/>
</dbReference>
<evidence type="ECO:0000256" key="4">
    <source>
        <dbReference type="RuleBase" id="RU004273"/>
    </source>
</evidence>
<evidence type="ECO:0000313" key="7">
    <source>
        <dbReference type="Proteomes" id="UP000265618"/>
    </source>
</evidence>
<keyword evidence="4" id="KW-0378">Hydrolase</keyword>
<dbReference type="Pfam" id="PF00149">
    <property type="entry name" value="Metallophos"/>
    <property type="match status" value="1"/>
</dbReference>
<dbReference type="Pfam" id="PF19067">
    <property type="entry name" value="DUF5763"/>
    <property type="match status" value="1"/>
</dbReference>
<accession>A0A9K3D3V1</accession>
<evidence type="ECO:0000256" key="2">
    <source>
        <dbReference type="ARBA" id="ARBA00022723"/>
    </source>
</evidence>
<protein>
    <recommendedName>
        <fullName evidence="4">Serine/threonine-protein phosphatase</fullName>
        <ecNumber evidence="4">3.1.3.16</ecNumber>
    </recommendedName>
</protein>
<dbReference type="OrthoDB" id="442428at2759"/>
<dbReference type="Proteomes" id="UP000265618">
    <property type="component" value="Unassembled WGS sequence"/>
</dbReference>
<comment type="caution">
    <text evidence="6">The sequence shown here is derived from an EMBL/GenBank/DDBJ whole genome shotgun (WGS) entry which is preliminary data.</text>
</comment>
<dbReference type="SUPFAM" id="SSF56300">
    <property type="entry name" value="Metallo-dependent phosphatases"/>
    <property type="match status" value="1"/>
</dbReference>
<evidence type="ECO:0000259" key="5">
    <source>
        <dbReference type="PROSITE" id="PS00125"/>
    </source>
</evidence>
<gene>
    <name evidence="6" type="ORF">KIPB_009375</name>
</gene>
<reference evidence="6 7" key="1">
    <citation type="journal article" date="2018" name="PLoS ONE">
        <title>The draft genome of Kipferlia bialata reveals reductive genome evolution in fornicate parasites.</title>
        <authorList>
            <person name="Tanifuji G."/>
            <person name="Takabayashi S."/>
            <person name="Kume K."/>
            <person name="Takagi M."/>
            <person name="Nakayama T."/>
            <person name="Kamikawa R."/>
            <person name="Inagaki Y."/>
            <person name="Hashimoto T."/>
        </authorList>
    </citation>
    <scope>NUCLEOTIDE SEQUENCE [LARGE SCALE GENOMIC DNA]</scope>
    <source>
        <strain evidence="6">NY0173</strain>
    </source>
</reference>
<dbReference type="Gene3D" id="3.60.21.10">
    <property type="match status" value="1"/>
</dbReference>
<keyword evidence="7" id="KW-1185">Reference proteome</keyword>
<evidence type="ECO:0000256" key="1">
    <source>
        <dbReference type="ARBA" id="ARBA00001936"/>
    </source>
</evidence>
<dbReference type="InterPro" id="IPR051134">
    <property type="entry name" value="PPP_phosphatase"/>
</dbReference>
<evidence type="ECO:0000313" key="6">
    <source>
        <dbReference type="EMBL" id="GIQ87353.1"/>
    </source>
</evidence>
<sequence>MKHPPKREMDRLKAAPRLIVVGDLHGTYEALEHIMQREGLPSDNLVYVFNGDYVDRGSFSIEVYSMILALKIMHPTSVYMLRGNHETREISRDYTFFAECIHKYGHEEGNRLFDTFCASFQWLPLGCCIDNTTLVVHGGICGRDKTYMEDIARINRVREPAKCNWANINLFDPLQDILWSDPAPTGKTSRFNAERAQKAAAKGVQSKPMCKGVKKNGDPCTQTKLNGAGYCRFHVDQAE</sequence>
<dbReference type="EC" id="3.1.3.16" evidence="4"/>
<dbReference type="PROSITE" id="PS00125">
    <property type="entry name" value="SER_THR_PHOSPHATASE"/>
    <property type="match status" value="1"/>
</dbReference>
<name>A0A9K3D3V1_9EUKA</name>
<dbReference type="PRINTS" id="PR00114">
    <property type="entry name" value="STPHPHTASE"/>
</dbReference>
<dbReference type="GO" id="GO:0046872">
    <property type="term" value="F:metal ion binding"/>
    <property type="evidence" value="ECO:0007669"/>
    <property type="project" value="UniProtKB-KW"/>
</dbReference>
<dbReference type="InterPro" id="IPR006186">
    <property type="entry name" value="Ser/Thr-sp_prot-phosphatase"/>
</dbReference>
<evidence type="ECO:0000256" key="3">
    <source>
        <dbReference type="ARBA" id="ARBA00023211"/>
    </source>
</evidence>
<proteinExistence type="inferred from homology"/>
<organism evidence="6 7">
    <name type="scientific">Kipferlia bialata</name>
    <dbReference type="NCBI Taxonomy" id="797122"/>
    <lineage>
        <taxon>Eukaryota</taxon>
        <taxon>Metamonada</taxon>
        <taxon>Carpediemonas-like organisms</taxon>
        <taxon>Kipferlia</taxon>
    </lineage>
</organism>
<dbReference type="PANTHER" id="PTHR45668">
    <property type="entry name" value="SERINE/THREONINE-PROTEIN PHOSPHATASE 5-RELATED"/>
    <property type="match status" value="1"/>
</dbReference>
<dbReference type="InterPro" id="IPR043914">
    <property type="entry name" value="DUF5763"/>
</dbReference>
<comment type="catalytic activity">
    <reaction evidence="4">
        <text>O-phospho-L-threonyl-[protein] + H2O = L-threonyl-[protein] + phosphate</text>
        <dbReference type="Rhea" id="RHEA:47004"/>
        <dbReference type="Rhea" id="RHEA-COMP:11060"/>
        <dbReference type="Rhea" id="RHEA-COMP:11605"/>
        <dbReference type="ChEBI" id="CHEBI:15377"/>
        <dbReference type="ChEBI" id="CHEBI:30013"/>
        <dbReference type="ChEBI" id="CHEBI:43474"/>
        <dbReference type="ChEBI" id="CHEBI:61977"/>
        <dbReference type="EC" id="3.1.3.16"/>
    </reaction>
</comment>
<keyword evidence="2" id="KW-0479">Metal-binding</keyword>
<comment type="cofactor">
    <cofactor evidence="1">
        <name>Mn(2+)</name>
        <dbReference type="ChEBI" id="CHEBI:29035"/>
    </cofactor>
</comment>
<dbReference type="EMBL" id="BDIP01003166">
    <property type="protein sequence ID" value="GIQ87353.1"/>
    <property type="molecule type" value="Genomic_DNA"/>
</dbReference>
<dbReference type="InterPro" id="IPR029052">
    <property type="entry name" value="Metallo-depent_PP-like"/>
</dbReference>
<keyword evidence="3" id="KW-0464">Manganese</keyword>
<dbReference type="PANTHER" id="PTHR45668:SF5">
    <property type="entry name" value="SERINE_THREONINE-PROTEIN PHOSPHATASE 5"/>
    <property type="match status" value="1"/>
</dbReference>
<feature type="domain" description="Serine/threonine specific protein phosphatases" evidence="5">
    <location>
        <begin position="81"/>
        <end position="86"/>
    </location>
</feature>